<dbReference type="AlphaFoldDB" id="A0A060SDB9"/>
<comment type="caution">
    <text evidence="5">The sequence shown here is derived from an EMBL/GenBank/DDBJ whole genome shotgun (WGS) entry which is preliminary data.</text>
</comment>
<proteinExistence type="inferred from homology"/>
<feature type="domain" description="AB hydrolase-1" evidence="4">
    <location>
        <begin position="147"/>
        <end position="303"/>
    </location>
</feature>
<dbReference type="OrthoDB" id="425534at2759"/>
<accession>A0A060SDB9</accession>
<dbReference type="Gene3D" id="3.40.50.1820">
    <property type="entry name" value="alpha/beta hydrolase"/>
    <property type="match status" value="1"/>
</dbReference>
<sequence length="348" mass="38610">MASKPNEKRTFQTLSNNDNQRERSGMSVYLEHVPTQSLPVTTTAASRCVKFALVLIAAISTIVFQLWLPSTVTVTDILGESTPCAGAKDFDWYSLEPSRDIRWTSCYSDQKCARLLLPLDYDIPDGPATAIALRIIPATDKENYRGTLLLNPGGPGGSGTEFIARRGIDISQIVGGSYDVLGFDPRGIGATTPAARCFDTESQWKLWELQRDTRLLNLTDDTVHIARAREKLLTARCEEKIGGEWGIARFAGTHLVARDMLEIVERLGQQKVHYWGFSYGTVLGQYFAALYPQKVGRLIIDGVFDAYSYRANIWNTSLVDTDAVIASFFQHCHHAGPEKCALWEPSPA</sequence>
<keyword evidence="3" id="KW-0812">Transmembrane</keyword>
<dbReference type="EMBL" id="CCBP010000113">
    <property type="protein sequence ID" value="CDO72512.1"/>
    <property type="molecule type" value="Genomic_DNA"/>
</dbReference>
<reference evidence="5" key="1">
    <citation type="submission" date="2014-01" db="EMBL/GenBank/DDBJ databases">
        <title>The genome of the white-rot fungus Pycnoporus cinnabarinus: a basidiomycete model with a versatile arsenal for lignocellulosic biomass breakdown.</title>
        <authorList>
            <person name="Levasseur A."/>
            <person name="Lomascolo A."/>
            <person name="Ruiz-Duenas F.J."/>
            <person name="Uzan E."/>
            <person name="Piumi F."/>
            <person name="Kues U."/>
            <person name="Ram A.F.J."/>
            <person name="Murat C."/>
            <person name="Haon M."/>
            <person name="Benoit I."/>
            <person name="Arfi Y."/>
            <person name="Chevret D."/>
            <person name="Drula E."/>
            <person name="Kwon M.J."/>
            <person name="Gouret P."/>
            <person name="Lesage-Meessen L."/>
            <person name="Lombard V."/>
            <person name="Mariette J."/>
            <person name="Noirot C."/>
            <person name="Park J."/>
            <person name="Patyshakuliyeva A."/>
            <person name="Wieneger R.A.B."/>
            <person name="Wosten H.A.B."/>
            <person name="Martin F."/>
            <person name="Coutinho P.M."/>
            <person name="de Vries R."/>
            <person name="Martinez A.T."/>
            <person name="Klopp C."/>
            <person name="Pontarotti P."/>
            <person name="Henrissat B."/>
            <person name="Record E."/>
        </authorList>
    </citation>
    <scope>NUCLEOTIDE SEQUENCE [LARGE SCALE GENOMIC DNA]</scope>
    <source>
        <strain evidence="5">BRFM137</strain>
    </source>
</reference>
<dbReference type="GO" id="GO:0016787">
    <property type="term" value="F:hydrolase activity"/>
    <property type="evidence" value="ECO:0007669"/>
    <property type="project" value="UniProtKB-KW"/>
</dbReference>
<comment type="similarity">
    <text evidence="1">Belongs to the peptidase S33 family.</text>
</comment>
<evidence type="ECO:0000256" key="1">
    <source>
        <dbReference type="ARBA" id="ARBA00010088"/>
    </source>
</evidence>
<dbReference type="PANTHER" id="PTHR43248">
    <property type="entry name" value="2-SUCCINYL-6-HYDROXY-2,4-CYCLOHEXADIENE-1-CARBOXYLATE SYNTHASE"/>
    <property type="match status" value="1"/>
</dbReference>
<dbReference type="Pfam" id="PF00561">
    <property type="entry name" value="Abhydrolase_1"/>
    <property type="match status" value="1"/>
</dbReference>
<organism evidence="5 6">
    <name type="scientific">Pycnoporus cinnabarinus</name>
    <name type="common">Cinnabar-red polypore</name>
    <name type="synonym">Trametes cinnabarina</name>
    <dbReference type="NCBI Taxonomy" id="5643"/>
    <lineage>
        <taxon>Eukaryota</taxon>
        <taxon>Fungi</taxon>
        <taxon>Dikarya</taxon>
        <taxon>Basidiomycota</taxon>
        <taxon>Agaricomycotina</taxon>
        <taxon>Agaricomycetes</taxon>
        <taxon>Polyporales</taxon>
        <taxon>Polyporaceae</taxon>
        <taxon>Trametes</taxon>
    </lineage>
</organism>
<dbReference type="STRING" id="5643.A0A060SDB9"/>
<name>A0A060SDB9_PYCCI</name>
<evidence type="ECO:0000256" key="3">
    <source>
        <dbReference type="SAM" id="Phobius"/>
    </source>
</evidence>
<protein>
    <recommendedName>
        <fullName evidence="4">AB hydrolase-1 domain-containing protein</fullName>
    </recommendedName>
</protein>
<dbReference type="SUPFAM" id="SSF53474">
    <property type="entry name" value="alpha/beta-Hydrolases"/>
    <property type="match status" value="1"/>
</dbReference>
<evidence type="ECO:0000259" key="4">
    <source>
        <dbReference type="Pfam" id="PF00561"/>
    </source>
</evidence>
<dbReference type="InterPro" id="IPR029058">
    <property type="entry name" value="AB_hydrolase_fold"/>
</dbReference>
<gene>
    <name evidence="5" type="ORF">BN946_scf184980.g53</name>
</gene>
<keyword evidence="6" id="KW-1185">Reference proteome</keyword>
<dbReference type="OMA" id="TARCEEK"/>
<evidence type="ECO:0000256" key="2">
    <source>
        <dbReference type="ARBA" id="ARBA00022801"/>
    </source>
</evidence>
<evidence type="ECO:0000313" key="6">
    <source>
        <dbReference type="Proteomes" id="UP000029665"/>
    </source>
</evidence>
<evidence type="ECO:0000313" key="5">
    <source>
        <dbReference type="EMBL" id="CDO72512.1"/>
    </source>
</evidence>
<dbReference type="HOGENOM" id="CLU_797258_0_0_1"/>
<keyword evidence="3" id="KW-1133">Transmembrane helix</keyword>
<dbReference type="PANTHER" id="PTHR43248:SF25">
    <property type="entry name" value="AB HYDROLASE-1 DOMAIN-CONTAINING PROTEIN-RELATED"/>
    <property type="match status" value="1"/>
</dbReference>
<keyword evidence="2" id="KW-0378">Hydrolase</keyword>
<dbReference type="Proteomes" id="UP000029665">
    <property type="component" value="Unassembled WGS sequence"/>
</dbReference>
<keyword evidence="3" id="KW-0472">Membrane</keyword>
<dbReference type="InterPro" id="IPR051601">
    <property type="entry name" value="Serine_prot/Carboxylest_S33"/>
</dbReference>
<dbReference type="InterPro" id="IPR000073">
    <property type="entry name" value="AB_hydrolase_1"/>
</dbReference>
<feature type="transmembrane region" description="Helical" evidence="3">
    <location>
        <begin position="51"/>
        <end position="68"/>
    </location>
</feature>